<sequence>MEKLPMIVAWAEMADVGLWGFVGFMSMGLAGWLHTKEKDYPGSAQAGTALILVGFAMWGWALLGELPEALKALAWAYS</sequence>
<gene>
    <name evidence="2" type="ORF">LCGC14_0472110</name>
</gene>
<reference evidence="2" key="1">
    <citation type="journal article" date="2015" name="Nature">
        <title>Complex archaea that bridge the gap between prokaryotes and eukaryotes.</title>
        <authorList>
            <person name="Spang A."/>
            <person name="Saw J.H."/>
            <person name="Jorgensen S.L."/>
            <person name="Zaremba-Niedzwiedzka K."/>
            <person name="Martijn J."/>
            <person name="Lind A.E."/>
            <person name="van Eijk R."/>
            <person name="Schleper C."/>
            <person name="Guy L."/>
            <person name="Ettema T.J."/>
        </authorList>
    </citation>
    <scope>NUCLEOTIDE SEQUENCE</scope>
</reference>
<keyword evidence="1" id="KW-1133">Transmembrane helix</keyword>
<organism evidence="2">
    <name type="scientific">marine sediment metagenome</name>
    <dbReference type="NCBI Taxonomy" id="412755"/>
    <lineage>
        <taxon>unclassified sequences</taxon>
        <taxon>metagenomes</taxon>
        <taxon>ecological metagenomes</taxon>
    </lineage>
</organism>
<feature type="transmembrane region" description="Helical" evidence="1">
    <location>
        <begin position="46"/>
        <end position="63"/>
    </location>
</feature>
<dbReference type="EMBL" id="LAZR01000502">
    <property type="protein sequence ID" value="KKN66389.1"/>
    <property type="molecule type" value="Genomic_DNA"/>
</dbReference>
<proteinExistence type="predicted"/>
<keyword evidence="1" id="KW-0472">Membrane</keyword>
<feature type="transmembrane region" description="Helical" evidence="1">
    <location>
        <begin position="16"/>
        <end position="34"/>
    </location>
</feature>
<keyword evidence="1" id="KW-0812">Transmembrane</keyword>
<name>A0A0F9SH69_9ZZZZ</name>
<evidence type="ECO:0000313" key="2">
    <source>
        <dbReference type="EMBL" id="KKN66389.1"/>
    </source>
</evidence>
<comment type="caution">
    <text evidence="2">The sequence shown here is derived from an EMBL/GenBank/DDBJ whole genome shotgun (WGS) entry which is preliminary data.</text>
</comment>
<dbReference type="AlphaFoldDB" id="A0A0F9SH69"/>
<accession>A0A0F9SH69</accession>
<evidence type="ECO:0000256" key="1">
    <source>
        <dbReference type="SAM" id="Phobius"/>
    </source>
</evidence>
<protein>
    <submittedName>
        <fullName evidence="2">Uncharacterized protein</fullName>
    </submittedName>
</protein>